<dbReference type="PANTHER" id="PTHR30399:SF1">
    <property type="entry name" value="UTP PYROPHOSPHATASE"/>
    <property type="match status" value="1"/>
</dbReference>
<dbReference type="Gene3D" id="3.30.2010.10">
    <property type="entry name" value="Metalloproteases ('zincins'), catalytic domain"/>
    <property type="match status" value="1"/>
</dbReference>
<accession>H5URR4</accession>
<feature type="region of interest" description="Disordered" evidence="1">
    <location>
        <begin position="15"/>
        <end position="35"/>
    </location>
</feature>
<evidence type="ECO:0000256" key="1">
    <source>
        <dbReference type="SAM" id="MobiDB-lite"/>
    </source>
</evidence>
<protein>
    <recommendedName>
        <fullName evidence="2">YgjP-like metallopeptidase domain-containing protein</fullName>
    </recommendedName>
</protein>
<dbReference type="eggNOG" id="COG1451">
    <property type="taxonomic scope" value="Bacteria"/>
</dbReference>
<proteinExistence type="predicted"/>
<feature type="domain" description="YgjP-like metallopeptidase" evidence="2">
    <location>
        <begin position="134"/>
        <end position="197"/>
    </location>
</feature>
<reference evidence="3 4" key="1">
    <citation type="submission" date="2012-02" db="EMBL/GenBank/DDBJ databases">
        <title>Whole genome shotgun sequence of Mobilicoccus pelagius NBRC 104925.</title>
        <authorList>
            <person name="Yoshida Y."/>
            <person name="Hosoyama A."/>
            <person name="Tsuchikane K."/>
            <person name="Katsumata H."/>
            <person name="Yamazaki S."/>
            <person name="Fujita N."/>
        </authorList>
    </citation>
    <scope>NUCLEOTIDE SEQUENCE [LARGE SCALE GENOMIC DNA]</scope>
    <source>
        <strain evidence="3 4">NBRC 104925</strain>
    </source>
</reference>
<evidence type="ECO:0000259" key="2">
    <source>
        <dbReference type="Pfam" id="PF01863"/>
    </source>
</evidence>
<dbReference type="EMBL" id="BAFE01000052">
    <property type="protein sequence ID" value="GAB48422.1"/>
    <property type="molecule type" value="Genomic_DNA"/>
</dbReference>
<name>H5URR4_9MICO</name>
<gene>
    <name evidence="3" type="ORF">MOPEL_073_00620</name>
</gene>
<dbReference type="InterPro" id="IPR053136">
    <property type="entry name" value="UTP_pyrophosphatase-like"/>
</dbReference>
<keyword evidence="4" id="KW-1185">Reference proteome</keyword>
<dbReference type="PANTHER" id="PTHR30399">
    <property type="entry name" value="UNCHARACTERIZED PROTEIN YGJP"/>
    <property type="match status" value="1"/>
</dbReference>
<organism evidence="3 4">
    <name type="scientific">Mobilicoccus pelagius NBRC 104925</name>
    <dbReference type="NCBI Taxonomy" id="1089455"/>
    <lineage>
        <taxon>Bacteria</taxon>
        <taxon>Bacillati</taxon>
        <taxon>Actinomycetota</taxon>
        <taxon>Actinomycetes</taxon>
        <taxon>Micrococcales</taxon>
        <taxon>Dermatophilaceae</taxon>
        <taxon>Mobilicoccus</taxon>
    </lineage>
</organism>
<dbReference type="STRING" id="1089455.MOPEL_073_00620"/>
<dbReference type="Pfam" id="PF01863">
    <property type="entry name" value="YgjP-like"/>
    <property type="match status" value="1"/>
</dbReference>
<comment type="caution">
    <text evidence="3">The sequence shown here is derived from an EMBL/GenBank/DDBJ whole genome shotgun (WGS) entry which is preliminary data.</text>
</comment>
<evidence type="ECO:0000313" key="3">
    <source>
        <dbReference type="EMBL" id="GAB48422.1"/>
    </source>
</evidence>
<dbReference type="Proteomes" id="UP000004367">
    <property type="component" value="Unassembled WGS sequence"/>
</dbReference>
<dbReference type="AlphaFoldDB" id="H5URR4"/>
<evidence type="ECO:0000313" key="4">
    <source>
        <dbReference type="Proteomes" id="UP000004367"/>
    </source>
</evidence>
<sequence length="214" mass="23879">MPARGRRVVLAGRGRYRSPMPTGSAPSRPAALRPTRGVRTDTQVVDGETVTIRRSTRRRRTVSGRLEEGRVVVMVPDALSGADERRLVEQLARRIRSRDRRGPAGDAELEARATALADRYLGGRARPTAVRWSSRQQRRWGSCTPATGEIRISEAARNLPEDVLDYVLLHELVHLLVPDHGPEFWAELEVYPALERARGFLDGVAHAQERALTP</sequence>
<dbReference type="InterPro" id="IPR002725">
    <property type="entry name" value="YgjP-like_metallopeptidase"/>
</dbReference>